<reference evidence="2" key="2">
    <citation type="journal article" date="2018" name="Nat. Commun.">
        <title>Extreme sensitivity to ultraviolet light in the fungal pathogen causing white-nose syndrome of bats.</title>
        <authorList>
            <person name="Palmer J.M."/>
            <person name="Drees K.P."/>
            <person name="Foster J.T."/>
            <person name="Lindner D.L."/>
        </authorList>
    </citation>
    <scope>NUCLEOTIDE SEQUENCE [LARGE SCALE GENOMIC DNA]</scope>
    <source>
        <strain evidence="2">UAMH 10579</strain>
    </source>
</reference>
<proteinExistence type="predicted"/>
<dbReference type="OrthoDB" id="10489108at2759"/>
<sequence>MGPSAISRQRQGKKANESYGAGCVVQKANESYGAGCVVQKANESYGAGCMVISIRASSCSKYSTETSSLSLQFASMAPLSNYAGCQGLDLDFSLSTDGL</sequence>
<protein>
    <submittedName>
        <fullName evidence="1">Uncharacterized protein</fullName>
    </submittedName>
</protein>
<dbReference type="Proteomes" id="UP000091956">
    <property type="component" value="Unassembled WGS sequence"/>
</dbReference>
<gene>
    <name evidence="1" type="ORF">VE01_01811</name>
</gene>
<accession>A0A1B8GW59</accession>
<name>A0A1B8GW59_9PEZI</name>
<dbReference type="EMBL" id="KV460210">
    <property type="protein sequence ID" value="OBU00083.1"/>
    <property type="molecule type" value="Genomic_DNA"/>
</dbReference>
<organism evidence="1 2">
    <name type="scientific">Pseudogymnoascus verrucosus</name>
    <dbReference type="NCBI Taxonomy" id="342668"/>
    <lineage>
        <taxon>Eukaryota</taxon>
        <taxon>Fungi</taxon>
        <taxon>Dikarya</taxon>
        <taxon>Ascomycota</taxon>
        <taxon>Pezizomycotina</taxon>
        <taxon>Leotiomycetes</taxon>
        <taxon>Thelebolales</taxon>
        <taxon>Thelebolaceae</taxon>
        <taxon>Pseudogymnoascus</taxon>
    </lineage>
</organism>
<dbReference type="AlphaFoldDB" id="A0A1B8GW59"/>
<dbReference type="GeneID" id="28835197"/>
<reference evidence="1 2" key="1">
    <citation type="submission" date="2016-03" db="EMBL/GenBank/DDBJ databases">
        <title>Comparative genomics of Pseudogymnoascus destructans, the fungus causing white-nose syndrome of bats.</title>
        <authorList>
            <person name="Palmer J.M."/>
            <person name="Drees K.P."/>
            <person name="Foster J.T."/>
            <person name="Lindner D.L."/>
        </authorList>
    </citation>
    <scope>NUCLEOTIDE SEQUENCE [LARGE SCALE GENOMIC DNA]</scope>
    <source>
        <strain evidence="1 2">UAMH 10579</strain>
    </source>
</reference>
<dbReference type="RefSeq" id="XP_018133815.1">
    <property type="nucleotide sequence ID" value="XM_018271326.1"/>
</dbReference>
<keyword evidence="2" id="KW-1185">Reference proteome</keyword>
<evidence type="ECO:0000313" key="2">
    <source>
        <dbReference type="Proteomes" id="UP000091956"/>
    </source>
</evidence>
<evidence type="ECO:0000313" key="1">
    <source>
        <dbReference type="EMBL" id="OBU00083.1"/>
    </source>
</evidence>